<gene>
    <name evidence="1" type="ORF">SAMN06265355_12726</name>
</gene>
<dbReference type="EMBL" id="FZNP01000027">
    <property type="protein sequence ID" value="SNS74326.1"/>
    <property type="molecule type" value="Genomic_DNA"/>
</dbReference>
<keyword evidence="2" id="KW-1185">Reference proteome</keyword>
<dbReference type="Proteomes" id="UP000198420">
    <property type="component" value="Unassembled WGS sequence"/>
</dbReference>
<organism evidence="1 2">
    <name type="scientific">Actinomadura mexicana</name>
    <dbReference type="NCBI Taxonomy" id="134959"/>
    <lineage>
        <taxon>Bacteria</taxon>
        <taxon>Bacillati</taxon>
        <taxon>Actinomycetota</taxon>
        <taxon>Actinomycetes</taxon>
        <taxon>Streptosporangiales</taxon>
        <taxon>Thermomonosporaceae</taxon>
        <taxon>Actinomadura</taxon>
    </lineage>
</organism>
<evidence type="ECO:0000313" key="1">
    <source>
        <dbReference type="EMBL" id="SNS74326.1"/>
    </source>
</evidence>
<evidence type="ECO:0000313" key="2">
    <source>
        <dbReference type="Proteomes" id="UP000198420"/>
    </source>
</evidence>
<name>A0A239GYN6_9ACTN</name>
<protein>
    <submittedName>
        <fullName evidence="1">Uncharacterized protein</fullName>
    </submittedName>
</protein>
<proteinExistence type="predicted"/>
<sequence>MAAKPLTATEVATPAQGGYWTSRSLGPVANADGGTAVGPLALTFR</sequence>
<dbReference type="AlphaFoldDB" id="A0A239GYN6"/>
<accession>A0A239GYN6</accession>
<reference evidence="2" key="1">
    <citation type="submission" date="2017-06" db="EMBL/GenBank/DDBJ databases">
        <authorList>
            <person name="Varghese N."/>
            <person name="Submissions S."/>
        </authorList>
    </citation>
    <scope>NUCLEOTIDE SEQUENCE [LARGE SCALE GENOMIC DNA]</scope>
    <source>
        <strain evidence="2">DSM 44485</strain>
    </source>
</reference>